<comment type="caution">
    <text evidence="2">The sequence shown here is derived from an EMBL/GenBank/DDBJ whole genome shotgun (WGS) entry which is preliminary data.</text>
</comment>
<evidence type="ECO:0000313" key="3">
    <source>
        <dbReference type="Proteomes" id="UP001595912"/>
    </source>
</evidence>
<organism evidence="2 3">
    <name type="scientific">Dactylosporangium cerinum</name>
    <dbReference type="NCBI Taxonomy" id="1434730"/>
    <lineage>
        <taxon>Bacteria</taxon>
        <taxon>Bacillati</taxon>
        <taxon>Actinomycetota</taxon>
        <taxon>Actinomycetes</taxon>
        <taxon>Micromonosporales</taxon>
        <taxon>Micromonosporaceae</taxon>
        <taxon>Dactylosporangium</taxon>
    </lineage>
</organism>
<evidence type="ECO:0000313" key="2">
    <source>
        <dbReference type="EMBL" id="MFC5002251.1"/>
    </source>
</evidence>
<keyword evidence="3" id="KW-1185">Reference proteome</keyword>
<feature type="transmembrane region" description="Helical" evidence="1">
    <location>
        <begin position="39"/>
        <end position="65"/>
    </location>
</feature>
<feature type="transmembrane region" description="Helical" evidence="1">
    <location>
        <begin position="6"/>
        <end position="27"/>
    </location>
</feature>
<reference evidence="3" key="1">
    <citation type="journal article" date="2019" name="Int. J. Syst. Evol. Microbiol.">
        <title>The Global Catalogue of Microorganisms (GCM) 10K type strain sequencing project: providing services to taxonomists for standard genome sequencing and annotation.</title>
        <authorList>
            <consortium name="The Broad Institute Genomics Platform"/>
            <consortium name="The Broad Institute Genome Sequencing Center for Infectious Disease"/>
            <person name="Wu L."/>
            <person name="Ma J."/>
        </authorList>
    </citation>
    <scope>NUCLEOTIDE SEQUENCE [LARGE SCALE GENOMIC DNA]</scope>
    <source>
        <strain evidence="3">CGMCC 4.7152</strain>
    </source>
</reference>
<keyword evidence="1" id="KW-0472">Membrane</keyword>
<dbReference type="Proteomes" id="UP001595912">
    <property type="component" value="Unassembled WGS sequence"/>
</dbReference>
<proteinExistence type="predicted"/>
<feature type="transmembrane region" description="Helical" evidence="1">
    <location>
        <begin position="71"/>
        <end position="88"/>
    </location>
</feature>
<gene>
    <name evidence="2" type="ORF">ACFPIJ_31015</name>
</gene>
<accession>A0ABV9W5D6</accession>
<keyword evidence="1" id="KW-0812">Transmembrane</keyword>
<dbReference type="RefSeq" id="WP_380120155.1">
    <property type="nucleotide sequence ID" value="NZ_JBHSIU010000041.1"/>
</dbReference>
<feature type="transmembrane region" description="Helical" evidence="1">
    <location>
        <begin position="152"/>
        <end position="180"/>
    </location>
</feature>
<feature type="transmembrane region" description="Helical" evidence="1">
    <location>
        <begin position="108"/>
        <end position="132"/>
    </location>
</feature>
<protein>
    <submittedName>
        <fullName evidence="2">Uncharacterized protein</fullName>
    </submittedName>
</protein>
<keyword evidence="1" id="KW-1133">Transmembrane helix</keyword>
<name>A0ABV9W5D6_9ACTN</name>
<sequence length="212" mass="21935">MATWQFLVLAGLGTLHGLNPGMGWLLALAGGIRERRRTAIFATLGPIALGHAASVFVIATLVVALMSVTTARLVATAGGVALTAFGLWRLLGRGQHRWTRLRPAGRHLVAWSFLMSSAHGAGLILLPVIAAVPATAAHHHGGVDVGGRVPAWAGLLATAVHTAAMVAAAGVVALVAYELLHVRAVRVRARIDVDRVWAFALIGSGVATVALT</sequence>
<dbReference type="EMBL" id="JBHSIU010000041">
    <property type="protein sequence ID" value="MFC5002251.1"/>
    <property type="molecule type" value="Genomic_DNA"/>
</dbReference>
<evidence type="ECO:0000256" key="1">
    <source>
        <dbReference type="SAM" id="Phobius"/>
    </source>
</evidence>